<feature type="domain" description="DAGKc" evidence="13">
    <location>
        <begin position="10"/>
        <end position="139"/>
    </location>
</feature>
<keyword evidence="3" id="KW-0444">Lipid biosynthesis</keyword>
<keyword evidence="15" id="KW-1185">Reference proteome</keyword>
<keyword evidence="4" id="KW-0808">Transferase</keyword>
<dbReference type="InterPro" id="IPR050187">
    <property type="entry name" value="Lipid_Phosphate_FormReg"/>
</dbReference>
<dbReference type="HOGENOM" id="CLU_045532_5_1_11"/>
<sequence length="312" mass="33808">MISMPDGGGAQIRKAAVVVNALSRSGEEAYARAVRLLRELGVPVEHTYALRKPERLPEVVEEVLGEGCDLLVLGGGDGSVSTAVDFLAGGETVLGLIPLGTANDFARTLEIPVDLEEACRTIACGKVVDVDLGLAGDNYFVNVATVGIGAEVTRALSPRLKKRFGTLAYPLAAVKAFFRHEPFSARLTFPEGDHEPVELERLLQVAVGNGRFYGGGLAVSPEAGMDDKRLDVYAIRLGRHRDLLGVLRYLRSGDFINQENVCQYRTRRVCVRTEPELPVNIDGEVVARTPQEFRVVPDALRVMVPRSSTAAR</sequence>
<dbReference type="Gene3D" id="3.40.50.10330">
    <property type="entry name" value="Probable inorganic polyphosphate/atp-NAD kinase, domain 1"/>
    <property type="match status" value="1"/>
</dbReference>
<dbReference type="InterPro" id="IPR045540">
    <property type="entry name" value="YegS/DAGK_C"/>
</dbReference>
<name>Q1AVA5_RUBXD</name>
<dbReference type="GO" id="GO:0008654">
    <property type="term" value="P:phospholipid biosynthetic process"/>
    <property type="evidence" value="ECO:0007669"/>
    <property type="project" value="UniProtKB-KW"/>
</dbReference>
<keyword evidence="12" id="KW-1208">Phospholipid metabolism</keyword>
<organism evidence="14 15">
    <name type="scientific">Rubrobacter xylanophilus (strain DSM 9941 / JCM 11954 / NBRC 16129 / PRD-1)</name>
    <dbReference type="NCBI Taxonomy" id="266117"/>
    <lineage>
        <taxon>Bacteria</taxon>
        <taxon>Bacillati</taxon>
        <taxon>Actinomycetota</taxon>
        <taxon>Rubrobacteria</taxon>
        <taxon>Rubrobacterales</taxon>
        <taxon>Rubrobacteraceae</taxon>
        <taxon>Rubrobacter</taxon>
    </lineage>
</organism>
<dbReference type="PANTHER" id="PTHR12358:SF106">
    <property type="entry name" value="LIPID KINASE YEGS"/>
    <property type="match status" value="1"/>
</dbReference>
<dbReference type="GO" id="GO:0005524">
    <property type="term" value="F:ATP binding"/>
    <property type="evidence" value="ECO:0007669"/>
    <property type="project" value="UniProtKB-KW"/>
</dbReference>
<dbReference type="Proteomes" id="UP000006637">
    <property type="component" value="Chromosome"/>
</dbReference>
<dbReference type="STRING" id="266117.Rxyl_1713"/>
<dbReference type="InterPro" id="IPR016064">
    <property type="entry name" value="NAD/diacylglycerol_kinase_sf"/>
</dbReference>
<dbReference type="AlphaFoldDB" id="Q1AVA5"/>
<dbReference type="NCBIfam" id="TIGR00147">
    <property type="entry name" value="YegS/Rv2252/BmrU family lipid kinase"/>
    <property type="match status" value="1"/>
</dbReference>
<dbReference type="Gene3D" id="2.60.200.40">
    <property type="match status" value="1"/>
</dbReference>
<comment type="similarity">
    <text evidence="2">Belongs to the diacylglycerol/lipid kinase family.</text>
</comment>
<evidence type="ECO:0000256" key="5">
    <source>
        <dbReference type="ARBA" id="ARBA00022723"/>
    </source>
</evidence>
<evidence type="ECO:0000259" key="13">
    <source>
        <dbReference type="PROSITE" id="PS50146"/>
    </source>
</evidence>
<keyword evidence="5" id="KW-0479">Metal-binding</keyword>
<dbReference type="Pfam" id="PF19279">
    <property type="entry name" value="YegS_C"/>
    <property type="match status" value="1"/>
</dbReference>
<dbReference type="NCBIfam" id="NF009604">
    <property type="entry name" value="PRK13057.1"/>
    <property type="match status" value="1"/>
</dbReference>
<dbReference type="eggNOG" id="COG1597">
    <property type="taxonomic scope" value="Bacteria"/>
</dbReference>
<evidence type="ECO:0000256" key="7">
    <source>
        <dbReference type="ARBA" id="ARBA00022777"/>
    </source>
</evidence>
<protein>
    <recommendedName>
        <fullName evidence="13">DAGKc domain-containing protein</fullName>
    </recommendedName>
</protein>
<dbReference type="EMBL" id="CP000386">
    <property type="protein sequence ID" value="ABG04673.1"/>
    <property type="molecule type" value="Genomic_DNA"/>
</dbReference>
<gene>
    <name evidence="14" type="ordered locus">Rxyl_1713</name>
</gene>
<evidence type="ECO:0000256" key="2">
    <source>
        <dbReference type="ARBA" id="ARBA00005983"/>
    </source>
</evidence>
<dbReference type="PROSITE" id="PS50146">
    <property type="entry name" value="DAGK"/>
    <property type="match status" value="1"/>
</dbReference>
<evidence type="ECO:0000256" key="3">
    <source>
        <dbReference type="ARBA" id="ARBA00022516"/>
    </source>
</evidence>
<dbReference type="InterPro" id="IPR005218">
    <property type="entry name" value="Diacylglycerol/lipid_kinase"/>
</dbReference>
<comment type="cofactor">
    <cofactor evidence="1">
        <name>Mg(2+)</name>
        <dbReference type="ChEBI" id="CHEBI:18420"/>
    </cofactor>
</comment>
<dbReference type="KEGG" id="rxy:Rxyl_1713"/>
<evidence type="ECO:0000256" key="11">
    <source>
        <dbReference type="ARBA" id="ARBA00023209"/>
    </source>
</evidence>
<keyword evidence="8" id="KW-0067">ATP-binding</keyword>
<dbReference type="InterPro" id="IPR001206">
    <property type="entry name" value="Diacylglycerol_kinase_cat_dom"/>
</dbReference>
<dbReference type="Pfam" id="PF00781">
    <property type="entry name" value="DAGK_cat"/>
    <property type="match status" value="1"/>
</dbReference>
<keyword evidence="7" id="KW-0418">Kinase</keyword>
<keyword evidence="11" id="KW-0594">Phospholipid biosynthesis</keyword>
<keyword evidence="6" id="KW-0547">Nucleotide-binding</keyword>
<evidence type="ECO:0000256" key="8">
    <source>
        <dbReference type="ARBA" id="ARBA00022840"/>
    </source>
</evidence>
<accession>Q1AVA5</accession>
<dbReference type="PANTHER" id="PTHR12358">
    <property type="entry name" value="SPHINGOSINE KINASE"/>
    <property type="match status" value="1"/>
</dbReference>
<evidence type="ECO:0000256" key="9">
    <source>
        <dbReference type="ARBA" id="ARBA00022842"/>
    </source>
</evidence>
<dbReference type="GO" id="GO:0005886">
    <property type="term" value="C:plasma membrane"/>
    <property type="evidence" value="ECO:0007669"/>
    <property type="project" value="TreeGrafter"/>
</dbReference>
<reference evidence="14 15" key="1">
    <citation type="submission" date="2006-06" db="EMBL/GenBank/DDBJ databases">
        <title>Complete sequence of Rubrobacter xylanophilus DSM 9941.</title>
        <authorList>
            <consortium name="US DOE Joint Genome Institute"/>
            <person name="Copeland A."/>
            <person name="Lucas S."/>
            <person name="Lapidus A."/>
            <person name="Barry K."/>
            <person name="Detter J.C."/>
            <person name="Glavina del Rio T."/>
            <person name="Hammon N."/>
            <person name="Israni S."/>
            <person name="Dalin E."/>
            <person name="Tice H."/>
            <person name="Pitluck S."/>
            <person name="Munk A.C."/>
            <person name="Brettin T."/>
            <person name="Bruce D."/>
            <person name="Han C."/>
            <person name="Tapia R."/>
            <person name="Gilna P."/>
            <person name="Schmutz J."/>
            <person name="Larimer F."/>
            <person name="Land M."/>
            <person name="Hauser L."/>
            <person name="Kyrpides N."/>
            <person name="Lykidis A."/>
            <person name="da Costa M.S."/>
            <person name="Rainey F.A."/>
            <person name="Empadinhas N."/>
            <person name="Jolivet E."/>
            <person name="Battista J.R."/>
            <person name="Richardson P."/>
        </authorList>
    </citation>
    <scope>NUCLEOTIDE SEQUENCE [LARGE SCALE GENOMIC DNA]</scope>
    <source>
        <strain evidence="15">DSM 9941 / NBRC 16129 / PRD-1</strain>
    </source>
</reference>
<evidence type="ECO:0000256" key="6">
    <source>
        <dbReference type="ARBA" id="ARBA00022741"/>
    </source>
</evidence>
<proteinExistence type="inferred from homology"/>
<dbReference type="SMART" id="SM00046">
    <property type="entry name" value="DAGKc"/>
    <property type="match status" value="1"/>
</dbReference>
<evidence type="ECO:0000313" key="15">
    <source>
        <dbReference type="Proteomes" id="UP000006637"/>
    </source>
</evidence>
<keyword evidence="9" id="KW-0460">Magnesium</keyword>
<evidence type="ECO:0000256" key="1">
    <source>
        <dbReference type="ARBA" id="ARBA00001946"/>
    </source>
</evidence>
<dbReference type="GO" id="GO:0046872">
    <property type="term" value="F:metal ion binding"/>
    <property type="evidence" value="ECO:0007669"/>
    <property type="project" value="UniProtKB-KW"/>
</dbReference>
<dbReference type="InterPro" id="IPR017438">
    <property type="entry name" value="ATP-NAD_kinase_N"/>
</dbReference>
<evidence type="ECO:0000256" key="4">
    <source>
        <dbReference type="ARBA" id="ARBA00022679"/>
    </source>
</evidence>
<evidence type="ECO:0000256" key="12">
    <source>
        <dbReference type="ARBA" id="ARBA00023264"/>
    </source>
</evidence>
<evidence type="ECO:0000313" key="14">
    <source>
        <dbReference type="EMBL" id="ABG04673.1"/>
    </source>
</evidence>
<keyword evidence="10" id="KW-0443">Lipid metabolism</keyword>
<evidence type="ECO:0000256" key="10">
    <source>
        <dbReference type="ARBA" id="ARBA00023098"/>
    </source>
</evidence>
<dbReference type="SUPFAM" id="SSF111331">
    <property type="entry name" value="NAD kinase/diacylglycerol kinase-like"/>
    <property type="match status" value="1"/>
</dbReference>
<dbReference type="GO" id="GO:0016301">
    <property type="term" value="F:kinase activity"/>
    <property type="evidence" value="ECO:0007669"/>
    <property type="project" value="UniProtKB-KW"/>
</dbReference>
<dbReference type="PhylomeDB" id="Q1AVA5"/>